<dbReference type="EMBL" id="SWLB01000009">
    <property type="protein sequence ID" value="KAF3334628.1"/>
    <property type="molecule type" value="Genomic_DNA"/>
</dbReference>
<sequence>MQIAFSEGDSVPEQCDTVIKNKALCLAVFDSIIGKHSVSPAAKCSLAVRLAQLLNQSLS</sequence>
<comment type="caution">
    <text evidence="3">The sequence shown here is derived from an EMBL/GenBank/DDBJ whole genome shotgun (WGS) entry which is preliminary data.</text>
</comment>
<gene>
    <name evidence="3" type="ORF">FCM35_KLT21232</name>
</gene>
<name>A0A833RH94_9POAL</name>
<dbReference type="GO" id="GO:0045430">
    <property type="term" value="F:chalcone isomerase activity"/>
    <property type="evidence" value="ECO:0007669"/>
    <property type="project" value="InterPro"/>
</dbReference>
<dbReference type="SUPFAM" id="SSF54626">
    <property type="entry name" value="Chalcone isomerase"/>
    <property type="match status" value="1"/>
</dbReference>
<dbReference type="InterPro" id="IPR044164">
    <property type="entry name" value="CFI"/>
</dbReference>
<proteinExistence type="inferred from homology"/>
<accession>A0A833RH94</accession>
<dbReference type="InterPro" id="IPR016089">
    <property type="entry name" value="Chalcone_isomerase_bundle_sf"/>
</dbReference>
<dbReference type="AlphaFoldDB" id="A0A833RH94"/>
<dbReference type="PANTHER" id="PTHR28039">
    <property type="entry name" value="CHALCONE--FLAVONONE ISOMERASE 1-RELATED"/>
    <property type="match status" value="1"/>
</dbReference>
<keyword evidence="4" id="KW-1185">Reference proteome</keyword>
<organism evidence="3 4">
    <name type="scientific">Carex littledalei</name>
    <dbReference type="NCBI Taxonomy" id="544730"/>
    <lineage>
        <taxon>Eukaryota</taxon>
        <taxon>Viridiplantae</taxon>
        <taxon>Streptophyta</taxon>
        <taxon>Embryophyta</taxon>
        <taxon>Tracheophyta</taxon>
        <taxon>Spermatophyta</taxon>
        <taxon>Magnoliopsida</taxon>
        <taxon>Liliopsida</taxon>
        <taxon>Poales</taxon>
        <taxon>Cyperaceae</taxon>
        <taxon>Cyperoideae</taxon>
        <taxon>Cariceae</taxon>
        <taxon>Carex</taxon>
        <taxon>Carex subgen. Euthyceras</taxon>
    </lineage>
</organism>
<comment type="similarity">
    <text evidence="1">Belongs to the chalcone isomerase family.</text>
</comment>
<dbReference type="InterPro" id="IPR016087">
    <property type="entry name" value="Chalcone_isomerase"/>
</dbReference>
<evidence type="ECO:0000313" key="4">
    <source>
        <dbReference type="Proteomes" id="UP000623129"/>
    </source>
</evidence>
<dbReference type="InterPro" id="IPR036298">
    <property type="entry name" value="Chalcone_isomerase_sf"/>
</dbReference>
<protein>
    <recommendedName>
        <fullName evidence="1">Chalcone-flavonone isomerase family protein</fullName>
    </recommendedName>
</protein>
<dbReference type="GO" id="GO:0009813">
    <property type="term" value="P:flavonoid biosynthetic process"/>
    <property type="evidence" value="ECO:0007669"/>
    <property type="project" value="InterPro"/>
</dbReference>
<evidence type="ECO:0000256" key="1">
    <source>
        <dbReference type="RuleBase" id="RU361158"/>
    </source>
</evidence>
<reference evidence="3" key="1">
    <citation type="submission" date="2020-01" db="EMBL/GenBank/DDBJ databases">
        <title>Genome sequence of Kobresia littledalei, the first chromosome-level genome in the family Cyperaceae.</title>
        <authorList>
            <person name="Qu G."/>
        </authorList>
    </citation>
    <scope>NUCLEOTIDE SEQUENCE</scope>
    <source>
        <strain evidence="3">C.B.Clarke</strain>
        <tissue evidence="3">Leaf</tissue>
    </source>
</reference>
<dbReference type="Pfam" id="PF02431">
    <property type="entry name" value="Chalcone"/>
    <property type="match status" value="1"/>
</dbReference>
<dbReference type="Proteomes" id="UP000623129">
    <property type="component" value="Unassembled WGS sequence"/>
</dbReference>
<dbReference type="PANTHER" id="PTHR28039:SF8">
    <property type="entry name" value="CHALCONE--FLAVANONE ISOMERASE 1-RELATED"/>
    <property type="match status" value="1"/>
</dbReference>
<dbReference type="OrthoDB" id="1903537at2759"/>
<feature type="domain" description="Chalcone isomerase" evidence="2">
    <location>
        <begin position="2"/>
        <end position="53"/>
    </location>
</feature>
<keyword evidence="3" id="KW-0413">Isomerase</keyword>
<evidence type="ECO:0000313" key="3">
    <source>
        <dbReference type="EMBL" id="KAF3334628.1"/>
    </source>
</evidence>
<evidence type="ECO:0000259" key="2">
    <source>
        <dbReference type="Pfam" id="PF02431"/>
    </source>
</evidence>
<dbReference type="Gene3D" id="1.10.890.20">
    <property type="match status" value="1"/>
</dbReference>